<dbReference type="RefSeq" id="WP_147135734.1">
    <property type="nucleotide sequence ID" value="NZ_BJXA01000036.1"/>
</dbReference>
<proteinExistence type="predicted"/>
<keyword evidence="2" id="KW-0812">Transmembrane</keyword>
<gene>
    <name evidence="3" type="ORF">NN4_49530</name>
</gene>
<name>A0A511MIF0_9NOCA</name>
<comment type="caution">
    <text evidence="3">The sequence shown here is derived from an EMBL/GenBank/DDBJ whole genome shotgun (WGS) entry which is preliminary data.</text>
</comment>
<protein>
    <submittedName>
        <fullName evidence="3">Uncharacterized protein</fullName>
    </submittedName>
</protein>
<feature type="region of interest" description="Disordered" evidence="1">
    <location>
        <begin position="47"/>
        <end position="81"/>
    </location>
</feature>
<organism evidence="3 4">
    <name type="scientific">Nocardia ninae NBRC 108245</name>
    <dbReference type="NCBI Taxonomy" id="1210091"/>
    <lineage>
        <taxon>Bacteria</taxon>
        <taxon>Bacillati</taxon>
        <taxon>Actinomycetota</taxon>
        <taxon>Actinomycetes</taxon>
        <taxon>Mycobacteriales</taxon>
        <taxon>Nocardiaceae</taxon>
        <taxon>Nocardia</taxon>
    </lineage>
</organism>
<dbReference type="AlphaFoldDB" id="A0A511MIF0"/>
<keyword evidence="2" id="KW-0472">Membrane</keyword>
<evidence type="ECO:0000313" key="3">
    <source>
        <dbReference type="EMBL" id="GEM40434.1"/>
    </source>
</evidence>
<dbReference type="Proteomes" id="UP000321424">
    <property type="component" value="Unassembled WGS sequence"/>
</dbReference>
<keyword evidence="4" id="KW-1185">Reference proteome</keyword>
<evidence type="ECO:0000256" key="2">
    <source>
        <dbReference type="SAM" id="Phobius"/>
    </source>
</evidence>
<reference evidence="3 4" key="1">
    <citation type="submission" date="2019-07" db="EMBL/GenBank/DDBJ databases">
        <title>Whole genome shotgun sequence of Nocardia ninae NBRC 108245.</title>
        <authorList>
            <person name="Hosoyama A."/>
            <person name="Uohara A."/>
            <person name="Ohji S."/>
            <person name="Ichikawa N."/>
        </authorList>
    </citation>
    <scope>NUCLEOTIDE SEQUENCE [LARGE SCALE GENOMIC DNA]</scope>
    <source>
        <strain evidence="3 4">NBRC 108245</strain>
    </source>
</reference>
<sequence>MSFVIAGVVLIAAAALVDFSWVAAGICFLVAVALVVVGVIGVIRRRNRGDEPGAGDRTVGRRSGGTGASSSEFHAGGGGSE</sequence>
<feature type="transmembrane region" description="Helical" evidence="2">
    <location>
        <begin position="24"/>
        <end position="43"/>
    </location>
</feature>
<keyword evidence="2" id="KW-1133">Transmembrane helix</keyword>
<evidence type="ECO:0000313" key="4">
    <source>
        <dbReference type="Proteomes" id="UP000321424"/>
    </source>
</evidence>
<evidence type="ECO:0000256" key="1">
    <source>
        <dbReference type="SAM" id="MobiDB-lite"/>
    </source>
</evidence>
<dbReference type="EMBL" id="BJXA01000036">
    <property type="protein sequence ID" value="GEM40434.1"/>
    <property type="molecule type" value="Genomic_DNA"/>
</dbReference>
<accession>A0A511MIF0</accession>